<evidence type="ECO:0000256" key="1">
    <source>
        <dbReference type="ARBA" id="ARBA00022679"/>
    </source>
</evidence>
<dbReference type="Proteomes" id="UP001254848">
    <property type="component" value="Unassembled WGS sequence"/>
</dbReference>
<evidence type="ECO:0000313" key="4">
    <source>
        <dbReference type="Proteomes" id="UP001254848"/>
    </source>
</evidence>
<dbReference type="InterPro" id="IPR036950">
    <property type="entry name" value="PBP_transglycosylase"/>
</dbReference>
<proteinExistence type="predicted"/>
<gene>
    <name evidence="3" type="ORF">Q4T40_15475</name>
</gene>
<evidence type="ECO:0000259" key="2">
    <source>
        <dbReference type="Pfam" id="PF00912"/>
    </source>
</evidence>
<organism evidence="3 4">
    <name type="scientific">Anaeroselena agilis</name>
    <dbReference type="NCBI Taxonomy" id="3063788"/>
    <lineage>
        <taxon>Bacteria</taxon>
        <taxon>Bacillati</taxon>
        <taxon>Bacillota</taxon>
        <taxon>Negativicutes</taxon>
        <taxon>Acetonemataceae</taxon>
        <taxon>Anaeroselena</taxon>
    </lineage>
</organism>
<dbReference type="InterPro" id="IPR050396">
    <property type="entry name" value="Glycosyltr_51/Transpeptidase"/>
</dbReference>
<dbReference type="RefSeq" id="WP_413781126.1">
    <property type="nucleotide sequence ID" value="NZ_JAUOZS010000001.1"/>
</dbReference>
<dbReference type="Pfam" id="PF00912">
    <property type="entry name" value="Transgly"/>
    <property type="match status" value="1"/>
</dbReference>
<name>A0ABU3P0T6_9FIRM</name>
<keyword evidence="4" id="KW-1185">Reference proteome</keyword>
<dbReference type="SUPFAM" id="SSF53955">
    <property type="entry name" value="Lysozyme-like"/>
    <property type="match status" value="1"/>
</dbReference>
<dbReference type="PANTHER" id="PTHR32282">
    <property type="entry name" value="BINDING PROTEIN TRANSPEPTIDASE, PUTATIVE-RELATED"/>
    <property type="match status" value="1"/>
</dbReference>
<dbReference type="PANTHER" id="PTHR32282:SF33">
    <property type="entry name" value="PEPTIDOGLYCAN GLYCOSYLTRANSFERASE"/>
    <property type="match status" value="1"/>
</dbReference>
<reference evidence="3 4" key="1">
    <citation type="submission" date="2023-07" db="EMBL/GenBank/DDBJ databases">
        <title>The novel representative of Negativicutes class, Anaeroselena agilis gen. nov. sp. nov.</title>
        <authorList>
            <person name="Prokofeva M.I."/>
            <person name="Elcheninov A.G."/>
            <person name="Klyukina A."/>
            <person name="Kublanov I.V."/>
            <person name="Frolov E.N."/>
            <person name="Podosokorskaya O.A."/>
        </authorList>
    </citation>
    <scope>NUCLEOTIDE SEQUENCE [LARGE SCALE GENOMIC DNA]</scope>
    <source>
        <strain evidence="3 4">4137-cl</strain>
    </source>
</reference>
<keyword evidence="1" id="KW-0808">Transferase</keyword>
<dbReference type="Gene3D" id="1.10.3810.10">
    <property type="entry name" value="Biosynthetic peptidoglycan transglycosylase-like"/>
    <property type="match status" value="1"/>
</dbReference>
<dbReference type="EMBL" id="JAUOZS010000001">
    <property type="protein sequence ID" value="MDT8902649.1"/>
    <property type="molecule type" value="Genomic_DNA"/>
</dbReference>
<protein>
    <submittedName>
        <fullName evidence="3">Transglycosylase domain-containing protein</fullName>
    </submittedName>
</protein>
<dbReference type="InterPro" id="IPR001264">
    <property type="entry name" value="Glyco_trans_51"/>
</dbReference>
<accession>A0ABU3P0T6</accession>
<comment type="caution">
    <text evidence="3">The sequence shown here is derived from an EMBL/GenBank/DDBJ whole genome shotgun (WGS) entry which is preliminary data.</text>
</comment>
<dbReference type="InterPro" id="IPR023346">
    <property type="entry name" value="Lysozyme-like_dom_sf"/>
</dbReference>
<evidence type="ECO:0000313" key="3">
    <source>
        <dbReference type="EMBL" id="MDT8902649.1"/>
    </source>
</evidence>
<sequence length="251" mass="27543">MRGKFLLFLLIVFVAAFVWAGGGKLAPQFAPPKLPEVKADADSAWMRAYRVFALKKAVAATVDRKNYIPLKDIPLTLQQAVIAVEDHRFYRHIGLDIEGILRAALVNLQHGAIAEGGSTITQQLVKNLFLTSEQTWGRKLEEVVLALDMELRYSKEEILELYLNSIYFGSGANGIGQASKIYFAKKPAALTLAESALLAGLPNAPSLYSPYVDPAAARQRQAVVLNAMAKYNYIGPTTAQEARQAPLRLAK</sequence>
<feature type="domain" description="Glycosyl transferase family 51" evidence="2">
    <location>
        <begin position="62"/>
        <end position="228"/>
    </location>
</feature>